<protein>
    <submittedName>
        <fullName evidence="3">Uncharacterized protein</fullName>
    </submittedName>
</protein>
<gene>
    <name evidence="3" type="ORF">BG006_002945</name>
</gene>
<sequence length="459" mass="49806">MVVPSVQASSELPSQPKATMTSRRQSRGQGDAPMLRPNYVFPPVKEGIASSPSPPPTSSTTTHTTTADESSTMATLAPPAVLEPKSQHLKTHYRTHSRNGSTVTVQDLKSAIAAVASSPLDPPPAEVEVEAPSETLSSLSLAPPSTPDTTATPKTTTTTDSSSSFDATVSDPVVTAYQPYRPPGSRLRAAESETKTLTKPRTEEAETTPVATTPDLESDSSSLRARKPVPPPLILSTGSSEKAKAVEQASSTTKLEGSSTHSSHEVIRPVPQTPSRILTSHAAPRLISSRSENGEGMFSPRTAGPGGREGTPDYFSMRPLQPPRTPMTPGGDFGDDDDDYYGRLHMVTTPMIQNGFFPNWAKGDAQLEELERIRKFLSARQYPDEMPLSDEWTLFFSDTSRAKDKTQVQDAYSSAITPLFTCHTVPQFATSWKYVRERVRPATMKVNQNLHWFKKGIKP</sequence>
<organism evidence="3 4">
    <name type="scientific">Podila minutissima</name>
    <dbReference type="NCBI Taxonomy" id="64525"/>
    <lineage>
        <taxon>Eukaryota</taxon>
        <taxon>Fungi</taxon>
        <taxon>Fungi incertae sedis</taxon>
        <taxon>Mucoromycota</taxon>
        <taxon>Mortierellomycotina</taxon>
        <taxon>Mortierellomycetes</taxon>
        <taxon>Mortierellales</taxon>
        <taxon>Mortierellaceae</taxon>
        <taxon>Podila</taxon>
    </lineage>
</organism>
<dbReference type="GO" id="GO:0000340">
    <property type="term" value="F:RNA 7-methylguanosine cap binding"/>
    <property type="evidence" value="ECO:0007669"/>
    <property type="project" value="TreeGrafter"/>
</dbReference>
<dbReference type="InterPro" id="IPR001040">
    <property type="entry name" value="TIF_eIF_4E"/>
</dbReference>
<accession>A0A9P5S8Z8</accession>
<feature type="region of interest" description="Disordered" evidence="2">
    <location>
        <begin position="288"/>
        <end position="311"/>
    </location>
</feature>
<keyword evidence="1" id="KW-0694">RNA-binding</keyword>
<feature type="region of interest" description="Disordered" evidence="2">
    <location>
        <begin position="1"/>
        <end position="71"/>
    </location>
</feature>
<feature type="compositionally biased region" description="Low complexity" evidence="2">
    <location>
        <begin position="130"/>
        <end position="172"/>
    </location>
</feature>
<feature type="region of interest" description="Disordered" evidence="2">
    <location>
        <begin position="115"/>
        <end position="266"/>
    </location>
</feature>
<keyword evidence="4" id="KW-1185">Reference proteome</keyword>
<feature type="compositionally biased region" description="Polar residues" evidence="2">
    <location>
        <begin position="248"/>
        <end position="261"/>
    </location>
</feature>
<comment type="caution">
    <text evidence="3">The sequence shown here is derived from an EMBL/GenBank/DDBJ whole genome shotgun (WGS) entry which is preliminary data.</text>
</comment>
<evidence type="ECO:0000256" key="2">
    <source>
        <dbReference type="SAM" id="MobiDB-lite"/>
    </source>
</evidence>
<dbReference type="EMBL" id="JAAAUY010001743">
    <property type="protein sequence ID" value="KAF9319705.1"/>
    <property type="molecule type" value="Genomic_DNA"/>
</dbReference>
<dbReference type="Gene3D" id="3.30.760.10">
    <property type="entry name" value="RNA Cap, Translation Initiation Factor Eif4e"/>
    <property type="match status" value="1"/>
</dbReference>
<keyword evidence="1" id="KW-0396">Initiation factor</keyword>
<keyword evidence="1" id="KW-0648">Protein biosynthesis</keyword>
<feature type="compositionally biased region" description="Low complexity" evidence="2">
    <location>
        <begin position="58"/>
        <end position="71"/>
    </location>
</feature>
<dbReference type="SUPFAM" id="SSF55418">
    <property type="entry name" value="eIF4e-like"/>
    <property type="match status" value="1"/>
</dbReference>
<dbReference type="InterPro" id="IPR023398">
    <property type="entry name" value="TIF_eIF4e-like"/>
</dbReference>
<dbReference type="GO" id="GO:0016281">
    <property type="term" value="C:eukaryotic translation initiation factor 4F complex"/>
    <property type="evidence" value="ECO:0007669"/>
    <property type="project" value="TreeGrafter"/>
</dbReference>
<feature type="non-terminal residue" evidence="3">
    <location>
        <position position="1"/>
    </location>
</feature>
<evidence type="ECO:0000256" key="1">
    <source>
        <dbReference type="RuleBase" id="RU004374"/>
    </source>
</evidence>
<dbReference type="PANTHER" id="PTHR11960">
    <property type="entry name" value="EUKARYOTIC TRANSLATION INITIATION FACTOR 4E RELATED"/>
    <property type="match status" value="1"/>
</dbReference>
<evidence type="ECO:0000313" key="3">
    <source>
        <dbReference type="EMBL" id="KAF9319705.1"/>
    </source>
</evidence>
<name>A0A9P5S8Z8_9FUNG</name>
<dbReference type="Proteomes" id="UP000696485">
    <property type="component" value="Unassembled WGS sequence"/>
</dbReference>
<dbReference type="Pfam" id="PF01652">
    <property type="entry name" value="IF4E"/>
    <property type="match status" value="1"/>
</dbReference>
<evidence type="ECO:0000313" key="4">
    <source>
        <dbReference type="Proteomes" id="UP000696485"/>
    </source>
</evidence>
<reference evidence="3" key="1">
    <citation type="journal article" date="2020" name="Fungal Divers.">
        <title>Resolving the Mortierellaceae phylogeny through synthesis of multi-gene phylogenetics and phylogenomics.</title>
        <authorList>
            <person name="Vandepol N."/>
            <person name="Liber J."/>
            <person name="Desiro A."/>
            <person name="Na H."/>
            <person name="Kennedy M."/>
            <person name="Barry K."/>
            <person name="Grigoriev I.V."/>
            <person name="Miller A.N."/>
            <person name="O'Donnell K."/>
            <person name="Stajich J.E."/>
            <person name="Bonito G."/>
        </authorList>
    </citation>
    <scope>NUCLEOTIDE SEQUENCE</scope>
    <source>
        <strain evidence="3">NVP1</strain>
    </source>
</reference>
<feature type="compositionally biased region" description="Basic and acidic residues" evidence="2">
    <location>
        <begin position="188"/>
        <end position="204"/>
    </location>
</feature>
<dbReference type="AlphaFoldDB" id="A0A9P5S8Z8"/>
<dbReference type="GO" id="GO:0003743">
    <property type="term" value="F:translation initiation factor activity"/>
    <property type="evidence" value="ECO:0007669"/>
    <property type="project" value="UniProtKB-KW"/>
</dbReference>
<feature type="compositionally biased region" description="Polar residues" evidence="2">
    <location>
        <begin position="1"/>
        <end position="23"/>
    </location>
</feature>
<proteinExistence type="inferred from homology"/>
<comment type="similarity">
    <text evidence="1">Belongs to the eukaryotic initiation factor 4E family.</text>
</comment>